<evidence type="ECO:0000259" key="2">
    <source>
        <dbReference type="Pfam" id="PF04179"/>
    </source>
</evidence>
<feature type="region of interest" description="Disordered" evidence="1">
    <location>
        <begin position="49"/>
        <end position="87"/>
    </location>
</feature>
<protein>
    <submittedName>
        <fullName evidence="4">Putative 2'-O-ribosyl phosphate transferase RIT1</fullName>
    </submittedName>
</protein>
<dbReference type="PANTHER" id="PTHR31811">
    <property type="entry name" value="TRNA A64-2'-O-RIBOSYLPHOSPHATE TRANSFERASE"/>
    <property type="match status" value="1"/>
</dbReference>
<keyword evidence="4" id="KW-0808">Transferase</keyword>
<dbReference type="Proteomes" id="UP000076580">
    <property type="component" value="Chromosome 01"/>
</dbReference>
<dbReference type="InterPro" id="IPR033421">
    <property type="entry name" value="Rit1_DUSP-like"/>
</dbReference>
<name>A0A151GWX5_DRECN</name>
<dbReference type="GeneID" id="63715393"/>
<comment type="caution">
    <text evidence="4">The sequence shown here is derived from an EMBL/GenBank/DDBJ whole genome shotgun (WGS) entry which is preliminary data.</text>
</comment>
<dbReference type="InterPro" id="IPR007306">
    <property type="entry name" value="Rit1"/>
</dbReference>
<dbReference type="Pfam" id="PF04179">
    <property type="entry name" value="Init_tRNA_PT"/>
    <property type="match status" value="1"/>
</dbReference>
<dbReference type="PIRSF" id="PIRSF007747">
    <property type="entry name" value="Ribosyl_Ptfrase"/>
    <property type="match status" value="1"/>
</dbReference>
<reference evidence="4 5" key="1">
    <citation type="journal article" date="2016" name="Sci. Rep.">
        <title>Insights into Adaptations to a Near-Obligate Nematode Endoparasitic Lifestyle from the Finished Genome of Drechmeria coniospora.</title>
        <authorList>
            <person name="Zhang L."/>
            <person name="Zhou Z."/>
            <person name="Guo Q."/>
            <person name="Fokkens L."/>
            <person name="Miskei M."/>
            <person name="Pocsi I."/>
            <person name="Zhang W."/>
            <person name="Chen M."/>
            <person name="Wang L."/>
            <person name="Sun Y."/>
            <person name="Donzelli B.G."/>
            <person name="Gibson D.M."/>
            <person name="Nelson D.R."/>
            <person name="Luo J.G."/>
            <person name="Rep M."/>
            <person name="Liu H."/>
            <person name="Yang S."/>
            <person name="Wang J."/>
            <person name="Krasnoff S.B."/>
            <person name="Xu Y."/>
            <person name="Molnar I."/>
            <person name="Lin M."/>
        </authorList>
    </citation>
    <scope>NUCLEOTIDE SEQUENCE [LARGE SCALE GENOMIC DNA]</scope>
    <source>
        <strain evidence="4 5">ARSEF 6962</strain>
    </source>
</reference>
<dbReference type="Pfam" id="PF17184">
    <property type="entry name" value="Rit1_C"/>
    <property type="match status" value="2"/>
</dbReference>
<keyword evidence="5" id="KW-1185">Reference proteome</keyword>
<evidence type="ECO:0000313" key="4">
    <source>
        <dbReference type="EMBL" id="KYK61607.1"/>
    </source>
</evidence>
<dbReference type="EMBL" id="LAYC01000001">
    <property type="protein sequence ID" value="KYK61607.1"/>
    <property type="molecule type" value="Genomic_DNA"/>
</dbReference>
<dbReference type="GO" id="GO:0043399">
    <property type="term" value="F:tRNA adenosine(64)-2'-O-ribosylphosphate transferase activity"/>
    <property type="evidence" value="ECO:0007669"/>
    <property type="project" value="InterPro"/>
</dbReference>
<feature type="domain" description="Rit1 DUSP-like" evidence="2">
    <location>
        <begin position="422"/>
        <end position="536"/>
    </location>
</feature>
<accession>A0A151GWX5</accession>
<dbReference type="InParanoid" id="A0A151GWX5"/>
<sequence length="546" mass="58458">MTSHADILFPSQPSLSELLSTLKRSALSIHNRLASIRADADFVARAASSLSGEGEQDQNEARHITEPAETGVAEPGTRRTRRSGGRPLVANERCGSWYVPPAHKAASAYFKSTDGHERAWKFSTRRLNLHLVEMIETHDGVIIVDSTRRGKRKSTGSLCRRRRRRARTANAAAGMPDAFAATIPIWCAVLNLVLLPSHPLSGRLFLPPHLAPSTHDQIKALIPSFVASLRALDLTLPTGLTKPLRPLWITQDSVLRFDGEADGKATEPDGPHDLPAAPAPAAAPVLFDDYRPVICLTASRRVLGATEVDAGGYIQGAADDTENWAHGLTADLFWTHVETLLAAAEADLPPLIGRLVSDQASARLRAPLATPRHRLTSRISVCALPLTAEATATPGSVGTSTCHVSLTDAPTPRDTWLKGPSSLEVGLGRGKTASRNLRLALPDVCAFVASFLAKTPGTSLEPSQLVVACDSGRDLSVGTSLAIACYLFDGEGRFRVPGADVSFSKSLVKARLGSIMTAFPDGNPSRQTLQSVNSFLMDWKREGTAT</sequence>
<dbReference type="FunCoup" id="A0A151GWX5">
    <property type="interactions" value="50"/>
</dbReference>
<dbReference type="InterPro" id="IPR033449">
    <property type="entry name" value="Rit1_N"/>
</dbReference>
<evidence type="ECO:0000259" key="3">
    <source>
        <dbReference type="Pfam" id="PF17184"/>
    </source>
</evidence>
<dbReference type="GO" id="GO:0019988">
    <property type="term" value="P:charged-tRNA amino acid modification"/>
    <property type="evidence" value="ECO:0007669"/>
    <property type="project" value="InterPro"/>
</dbReference>
<dbReference type="STRING" id="98403.A0A151GWX5"/>
<dbReference type="RefSeq" id="XP_040660959.1">
    <property type="nucleotide sequence ID" value="XM_040800076.1"/>
</dbReference>
<feature type="domain" description="Rit1 N-terminal" evidence="3">
    <location>
        <begin position="175"/>
        <end position="356"/>
    </location>
</feature>
<evidence type="ECO:0000313" key="5">
    <source>
        <dbReference type="Proteomes" id="UP000076580"/>
    </source>
</evidence>
<evidence type="ECO:0000256" key="1">
    <source>
        <dbReference type="SAM" id="MobiDB-lite"/>
    </source>
</evidence>
<dbReference type="AlphaFoldDB" id="A0A151GWX5"/>
<dbReference type="GO" id="GO:0005737">
    <property type="term" value="C:cytoplasm"/>
    <property type="evidence" value="ECO:0007669"/>
    <property type="project" value="TreeGrafter"/>
</dbReference>
<gene>
    <name evidence="4" type="ORF">DCS_02750</name>
</gene>
<proteinExistence type="predicted"/>
<feature type="domain" description="Rit1 N-terminal" evidence="3">
    <location>
        <begin position="22"/>
        <end position="152"/>
    </location>
</feature>
<dbReference type="PANTHER" id="PTHR31811:SF0">
    <property type="entry name" value="TRNA A64-2'-O-RIBOSYLPHOSPHATE TRANSFERASE"/>
    <property type="match status" value="1"/>
</dbReference>
<organism evidence="4 5">
    <name type="scientific">Drechmeria coniospora</name>
    <name type="common">Nematophagous fungus</name>
    <name type="synonym">Meria coniospora</name>
    <dbReference type="NCBI Taxonomy" id="98403"/>
    <lineage>
        <taxon>Eukaryota</taxon>
        <taxon>Fungi</taxon>
        <taxon>Dikarya</taxon>
        <taxon>Ascomycota</taxon>
        <taxon>Pezizomycotina</taxon>
        <taxon>Sordariomycetes</taxon>
        <taxon>Hypocreomycetidae</taxon>
        <taxon>Hypocreales</taxon>
        <taxon>Ophiocordycipitaceae</taxon>
        <taxon>Drechmeria</taxon>
    </lineage>
</organism>